<name>A0A5B7GEP7_PORTR</name>
<accession>A0A5B7GEP7</accession>
<protein>
    <submittedName>
        <fullName evidence="2">Uncharacterized protein</fullName>
    </submittedName>
</protein>
<keyword evidence="3" id="KW-1185">Reference proteome</keyword>
<evidence type="ECO:0000313" key="2">
    <source>
        <dbReference type="EMBL" id="MPC55608.1"/>
    </source>
</evidence>
<reference evidence="2 3" key="1">
    <citation type="submission" date="2019-05" db="EMBL/GenBank/DDBJ databases">
        <title>Another draft genome of Portunus trituberculatus and its Hox gene families provides insights of decapod evolution.</title>
        <authorList>
            <person name="Jeong J.-H."/>
            <person name="Song I."/>
            <person name="Kim S."/>
            <person name="Choi T."/>
            <person name="Kim D."/>
            <person name="Ryu S."/>
            <person name="Kim W."/>
        </authorList>
    </citation>
    <scope>NUCLEOTIDE SEQUENCE [LARGE SCALE GENOMIC DNA]</scope>
    <source>
        <tissue evidence="2">Muscle</tissue>
    </source>
</reference>
<dbReference type="AlphaFoldDB" id="A0A5B7GEP7"/>
<evidence type="ECO:0000256" key="1">
    <source>
        <dbReference type="SAM" id="MobiDB-lite"/>
    </source>
</evidence>
<sequence>MIPEHQDFKAQRHHVLGSKVAGYHASKALGRQGSNKSP</sequence>
<comment type="caution">
    <text evidence="2">The sequence shown here is derived from an EMBL/GenBank/DDBJ whole genome shotgun (WGS) entry which is preliminary data.</text>
</comment>
<feature type="region of interest" description="Disordered" evidence="1">
    <location>
        <begin position="1"/>
        <end position="38"/>
    </location>
</feature>
<feature type="compositionally biased region" description="Basic and acidic residues" evidence="1">
    <location>
        <begin position="1"/>
        <end position="10"/>
    </location>
</feature>
<dbReference type="Proteomes" id="UP000324222">
    <property type="component" value="Unassembled WGS sequence"/>
</dbReference>
<dbReference type="EMBL" id="VSRR010013315">
    <property type="protein sequence ID" value="MPC55608.1"/>
    <property type="molecule type" value="Genomic_DNA"/>
</dbReference>
<proteinExistence type="predicted"/>
<organism evidence="2 3">
    <name type="scientific">Portunus trituberculatus</name>
    <name type="common">Swimming crab</name>
    <name type="synonym">Neptunus trituberculatus</name>
    <dbReference type="NCBI Taxonomy" id="210409"/>
    <lineage>
        <taxon>Eukaryota</taxon>
        <taxon>Metazoa</taxon>
        <taxon>Ecdysozoa</taxon>
        <taxon>Arthropoda</taxon>
        <taxon>Crustacea</taxon>
        <taxon>Multicrustacea</taxon>
        <taxon>Malacostraca</taxon>
        <taxon>Eumalacostraca</taxon>
        <taxon>Eucarida</taxon>
        <taxon>Decapoda</taxon>
        <taxon>Pleocyemata</taxon>
        <taxon>Brachyura</taxon>
        <taxon>Eubrachyura</taxon>
        <taxon>Portunoidea</taxon>
        <taxon>Portunidae</taxon>
        <taxon>Portuninae</taxon>
        <taxon>Portunus</taxon>
    </lineage>
</organism>
<gene>
    <name evidence="2" type="ORF">E2C01_049551</name>
</gene>
<evidence type="ECO:0000313" key="3">
    <source>
        <dbReference type="Proteomes" id="UP000324222"/>
    </source>
</evidence>